<evidence type="ECO:0000313" key="3">
    <source>
        <dbReference type="Proteomes" id="UP001139721"/>
    </source>
</evidence>
<protein>
    <recommendedName>
        <fullName evidence="4">Secreted protein</fullName>
    </recommendedName>
</protein>
<sequence length="167" mass="18978">MLNDSIIKKYLLLGGLFLSSHFLFATNSASINEKELMPRQIFMLEKALAPTNPKGVATAWAEAVKNRNGAVQYMLQCPDLQKTTLNHFIELNWVTGVSSPWVSSYKITPPQTKDNIWKFTIQYTLTASGDAHWSNRDEIKVVRLENSINSSQEWCISQLKQRAMEKA</sequence>
<name>A0A9X2IBU1_9GAMM</name>
<organism evidence="2 3">
    <name type="scientific">Legionella maioricensis</name>
    <dbReference type="NCBI Taxonomy" id="2896528"/>
    <lineage>
        <taxon>Bacteria</taxon>
        <taxon>Pseudomonadati</taxon>
        <taxon>Pseudomonadota</taxon>
        <taxon>Gammaproteobacteria</taxon>
        <taxon>Legionellales</taxon>
        <taxon>Legionellaceae</taxon>
        <taxon>Legionella</taxon>
    </lineage>
</organism>
<evidence type="ECO:0008006" key="4">
    <source>
        <dbReference type="Google" id="ProtNLM"/>
    </source>
</evidence>
<proteinExistence type="predicted"/>
<evidence type="ECO:0000256" key="1">
    <source>
        <dbReference type="SAM" id="SignalP"/>
    </source>
</evidence>
<dbReference type="AlphaFoldDB" id="A0A9X2IBU1"/>
<reference evidence="2" key="1">
    <citation type="submission" date="2021-11" db="EMBL/GenBank/DDBJ databases">
        <title>Legionella maioricencis sp. nov., a new species isolated from hot water samples in Mallorca.</title>
        <authorList>
            <person name="Crespi S."/>
            <person name="Drasar V."/>
            <person name="Salva-Serra F."/>
            <person name="Jaen-Luchoro D."/>
            <person name="Pineiro-Iglesias B."/>
            <person name="Aliaga F."/>
            <person name="Fernandez-Juarez V."/>
            <person name="Coll G."/>
            <person name="Moore E.R.B."/>
            <person name="Bennasar-Figueras A."/>
        </authorList>
    </citation>
    <scope>NUCLEOTIDE SEQUENCE</scope>
    <source>
        <strain evidence="2">HCPI-6</strain>
    </source>
</reference>
<accession>A0A9X2IBU1</accession>
<dbReference type="EMBL" id="JAJKBJ010000002">
    <property type="protein sequence ID" value="MCL9683033.1"/>
    <property type="molecule type" value="Genomic_DNA"/>
</dbReference>
<feature type="signal peptide" evidence="1">
    <location>
        <begin position="1"/>
        <end position="25"/>
    </location>
</feature>
<keyword evidence="3" id="KW-1185">Reference proteome</keyword>
<gene>
    <name evidence="2" type="ORF">LOX96_02905</name>
</gene>
<comment type="caution">
    <text evidence="2">The sequence shown here is derived from an EMBL/GenBank/DDBJ whole genome shotgun (WGS) entry which is preliminary data.</text>
</comment>
<evidence type="ECO:0000313" key="2">
    <source>
        <dbReference type="EMBL" id="MCL9683033.1"/>
    </source>
</evidence>
<feature type="chain" id="PRO_5040889086" description="Secreted protein" evidence="1">
    <location>
        <begin position="26"/>
        <end position="167"/>
    </location>
</feature>
<keyword evidence="1" id="KW-0732">Signal</keyword>
<dbReference type="Proteomes" id="UP001139721">
    <property type="component" value="Unassembled WGS sequence"/>
</dbReference>